<accession>A0AC35TS44</accession>
<evidence type="ECO:0000313" key="2">
    <source>
        <dbReference type="WBParaSite" id="RSKR_0000341400.1"/>
    </source>
</evidence>
<reference evidence="2" key="1">
    <citation type="submission" date="2016-11" db="UniProtKB">
        <authorList>
            <consortium name="WormBaseParasite"/>
        </authorList>
    </citation>
    <scope>IDENTIFICATION</scope>
    <source>
        <strain evidence="2">KR3021</strain>
    </source>
</reference>
<dbReference type="WBParaSite" id="RSKR_0000341400.1">
    <property type="protein sequence ID" value="RSKR_0000341400.1"/>
    <property type="gene ID" value="RSKR_0000341400"/>
</dbReference>
<sequence>MRGLPYTASLKDIAQFFDGDVEGGGGIVKNGIIVLLRHDGRPSGEAYVFFYTDAHLKTALEKNKHSMGNRYIEIFKASLGNYIELMKTSNCPKPSNTDVCSCIRLRGLPFEAKEADIISFLREFFQHVIFGGIHLLFKENGTSSGEAVIQMSSEGVVNDTVKTLNKSYMFISSKKRYIEFLPISTSFADHLISKNTEIFNQQNFPYIPQSLVYQYPIMVPSPFFPNQMSGQAAFSFQPMFQTQPFYFFNSEENATNNVMTMNVRNHQNFQNTQQF</sequence>
<dbReference type="Proteomes" id="UP000095286">
    <property type="component" value="Unplaced"/>
</dbReference>
<name>A0AC35TS44_9BILA</name>
<organism evidence="1 2">
    <name type="scientific">Rhabditophanes sp. KR3021</name>
    <dbReference type="NCBI Taxonomy" id="114890"/>
    <lineage>
        <taxon>Eukaryota</taxon>
        <taxon>Metazoa</taxon>
        <taxon>Ecdysozoa</taxon>
        <taxon>Nematoda</taxon>
        <taxon>Chromadorea</taxon>
        <taxon>Rhabditida</taxon>
        <taxon>Tylenchina</taxon>
        <taxon>Panagrolaimomorpha</taxon>
        <taxon>Strongyloidoidea</taxon>
        <taxon>Alloionematidae</taxon>
        <taxon>Rhabditophanes</taxon>
    </lineage>
</organism>
<proteinExistence type="predicted"/>
<protein>
    <submittedName>
        <fullName evidence="2">RRM domain-containing protein</fullName>
    </submittedName>
</protein>
<evidence type="ECO:0000313" key="1">
    <source>
        <dbReference type="Proteomes" id="UP000095286"/>
    </source>
</evidence>